<dbReference type="EMBL" id="VXRG01000107">
    <property type="protein sequence ID" value="MXY94334.1"/>
    <property type="molecule type" value="Genomic_DNA"/>
</dbReference>
<comment type="subcellular location">
    <subcellularLocation>
        <location evidence="1 7">Cell membrane</location>
        <topology evidence="1 7">Multi-pass membrane protein</topology>
    </subcellularLocation>
</comment>
<dbReference type="Pfam" id="PF00528">
    <property type="entry name" value="BPD_transp_1"/>
    <property type="match status" value="1"/>
</dbReference>
<name>A0A6B0YTA5_9CHLR</name>
<evidence type="ECO:0000256" key="7">
    <source>
        <dbReference type="RuleBase" id="RU363032"/>
    </source>
</evidence>
<keyword evidence="3" id="KW-1003">Cell membrane</keyword>
<evidence type="ECO:0000256" key="4">
    <source>
        <dbReference type="ARBA" id="ARBA00022692"/>
    </source>
</evidence>
<evidence type="ECO:0000256" key="6">
    <source>
        <dbReference type="ARBA" id="ARBA00023136"/>
    </source>
</evidence>
<proteinExistence type="inferred from homology"/>
<comment type="caution">
    <text evidence="9">The sequence shown here is derived from an EMBL/GenBank/DDBJ whole genome shotgun (WGS) entry which is preliminary data.</text>
</comment>
<accession>A0A6B0YTA5</accession>
<dbReference type="Gene3D" id="1.10.3720.10">
    <property type="entry name" value="MetI-like"/>
    <property type="match status" value="1"/>
</dbReference>
<evidence type="ECO:0000256" key="1">
    <source>
        <dbReference type="ARBA" id="ARBA00004651"/>
    </source>
</evidence>
<evidence type="ECO:0000256" key="3">
    <source>
        <dbReference type="ARBA" id="ARBA00022475"/>
    </source>
</evidence>
<dbReference type="AlphaFoldDB" id="A0A6B0YTA5"/>
<feature type="transmembrane region" description="Helical" evidence="7">
    <location>
        <begin position="161"/>
        <end position="181"/>
    </location>
</feature>
<feature type="domain" description="ABC transmembrane type-1" evidence="8">
    <location>
        <begin position="90"/>
        <end position="283"/>
    </location>
</feature>
<evidence type="ECO:0000259" key="8">
    <source>
        <dbReference type="PROSITE" id="PS50928"/>
    </source>
</evidence>
<reference evidence="9" key="1">
    <citation type="submission" date="2019-09" db="EMBL/GenBank/DDBJ databases">
        <title>Characterisation of the sponge microbiome using genome-centric metagenomics.</title>
        <authorList>
            <person name="Engelberts J.P."/>
            <person name="Robbins S.J."/>
            <person name="De Goeij J.M."/>
            <person name="Aranda M."/>
            <person name="Bell S.C."/>
            <person name="Webster N.S."/>
        </authorList>
    </citation>
    <scope>NUCLEOTIDE SEQUENCE</scope>
    <source>
        <strain evidence="9">SB0664_bin_27</strain>
    </source>
</reference>
<dbReference type="GO" id="GO:0005886">
    <property type="term" value="C:plasma membrane"/>
    <property type="evidence" value="ECO:0007669"/>
    <property type="project" value="UniProtKB-SubCell"/>
</dbReference>
<protein>
    <submittedName>
        <fullName evidence="9">Carbohydrate ABC transporter permease</fullName>
    </submittedName>
</protein>
<keyword evidence="4 7" id="KW-0812">Transmembrane</keyword>
<comment type="similarity">
    <text evidence="7">Belongs to the binding-protein-dependent transport system permease family.</text>
</comment>
<feature type="transmembrane region" description="Helical" evidence="7">
    <location>
        <begin position="125"/>
        <end position="149"/>
    </location>
</feature>
<dbReference type="InterPro" id="IPR000515">
    <property type="entry name" value="MetI-like"/>
</dbReference>
<dbReference type="GO" id="GO:0055085">
    <property type="term" value="P:transmembrane transport"/>
    <property type="evidence" value="ECO:0007669"/>
    <property type="project" value="InterPro"/>
</dbReference>
<sequence>MQQTEAIASSPTQHLPLSQRAPFRAVQRALFYLMMVALALIFAGPLLWMLSTSLKTDPQVYTVPPIWIPNPIRLVNYPEALSSRPFEIYTYNTLRYALGAVAGALISNTLVAYGFARIRWPGRDIFFIICLSTMMIPFQVRMIPLYLTFKNLGWLNTYLPLIVPTFLGVNAYYTFLLRQFFLTIPSELSDAARVDGCTELGILIRIILPLAKPALAVIGLIQFMFAWDNYIGPLIYLNSEALYPIALGLQQFRTMFQEELMWPYMMAASTAATAPVIILYFFVQRTFVEGISITGLKG</sequence>
<dbReference type="PANTHER" id="PTHR43744:SF6">
    <property type="entry name" value="ABC TRANSPORTER PERMEASE PROTEIN YESQ-RELATED"/>
    <property type="match status" value="1"/>
</dbReference>
<dbReference type="PROSITE" id="PS50928">
    <property type="entry name" value="ABC_TM1"/>
    <property type="match status" value="1"/>
</dbReference>
<organism evidence="9">
    <name type="scientific">Caldilineaceae bacterium SB0664_bin_27</name>
    <dbReference type="NCBI Taxonomy" id="2605260"/>
    <lineage>
        <taxon>Bacteria</taxon>
        <taxon>Bacillati</taxon>
        <taxon>Chloroflexota</taxon>
        <taxon>Caldilineae</taxon>
        <taxon>Caldilineales</taxon>
        <taxon>Caldilineaceae</taxon>
    </lineage>
</organism>
<feature type="transmembrane region" description="Helical" evidence="7">
    <location>
        <begin position="94"/>
        <end position="113"/>
    </location>
</feature>
<feature type="transmembrane region" description="Helical" evidence="7">
    <location>
        <begin position="202"/>
        <end position="224"/>
    </location>
</feature>
<evidence type="ECO:0000256" key="5">
    <source>
        <dbReference type="ARBA" id="ARBA00022989"/>
    </source>
</evidence>
<evidence type="ECO:0000256" key="2">
    <source>
        <dbReference type="ARBA" id="ARBA00022448"/>
    </source>
</evidence>
<keyword evidence="6 7" id="KW-0472">Membrane</keyword>
<evidence type="ECO:0000313" key="9">
    <source>
        <dbReference type="EMBL" id="MXY94334.1"/>
    </source>
</evidence>
<dbReference type="CDD" id="cd06261">
    <property type="entry name" value="TM_PBP2"/>
    <property type="match status" value="1"/>
</dbReference>
<keyword evidence="5 7" id="KW-1133">Transmembrane helix</keyword>
<dbReference type="PANTHER" id="PTHR43744">
    <property type="entry name" value="ABC TRANSPORTER PERMEASE PROTEIN MG189-RELATED-RELATED"/>
    <property type="match status" value="1"/>
</dbReference>
<gene>
    <name evidence="9" type="ORF">F4Y42_12905</name>
</gene>
<feature type="transmembrane region" description="Helical" evidence="7">
    <location>
        <begin position="29"/>
        <end position="50"/>
    </location>
</feature>
<feature type="transmembrane region" description="Helical" evidence="7">
    <location>
        <begin position="261"/>
        <end position="283"/>
    </location>
</feature>
<keyword evidence="2 7" id="KW-0813">Transport</keyword>
<dbReference type="SUPFAM" id="SSF161098">
    <property type="entry name" value="MetI-like"/>
    <property type="match status" value="1"/>
</dbReference>
<dbReference type="InterPro" id="IPR035906">
    <property type="entry name" value="MetI-like_sf"/>
</dbReference>